<comment type="caution">
    <text evidence="2">The sequence shown here is derived from an EMBL/GenBank/DDBJ whole genome shotgun (WGS) entry which is preliminary data.</text>
</comment>
<gene>
    <name evidence="2" type="ORF">VSF3289_04174</name>
</gene>
<dbReference type="EMBL" id="MDCJ01000007">
    <property type="protein sequence ID" value="ODS05034.1"/>
    <property type="molecule type" value="Genomic_DNA"/>
</dbReference>
<dbReference type="EC" id="3.1.4.46" evidence="2"/>
<dbReference type="AlphaFoldDB" id="A0A1E3WGV6"/>
<dbReference type="SUPFAM" id="SSF51695">
    <property type="entry name" value="PLC-like phosphodiesterases"/>
    <property type="match status" value="1"/>
</dbReference>
<dbReference type="InterPro" id="IPR017946">
    <property type="entry name" value="PLC-like_Pdiesterase_TIM-brl"/>
</dbReference>
<dbReference type="Gene3D" id="3.20.20.190">
    <property type="entry name" value="Phosphatidylinositol (PI) phosphodiesterase"/>
    <property type="match status" value="1"/>
</dbReference>
<organism evidence="2 3">
    <name type="scientific">Vibrio scophthalmi</name>
    <dbReference type="NCBI Taxonomy" id="45658"/>
    <lineage>
        <taxon>Bacteria</taxon>
        <taxon>Pseudomonadati</taxon>
        <taxon>Pseudomonadota</taxon>
        <taxon>Gammaproteobacteria</taxon>
        <taxon>Vibrionales</taxon>
        <taxon>Vibrionaceae</taxon>
        <taxon>Vibrio</taxon>
    </lineage>
</organism>
<dbReference type="PROSITE" id="PS51704">
    <property type="entry name" value="GP_PDE"/>
    <property type="match status" value="1"/>
</dbReference>
<keyword evidence="2" id="KW-0378">Hydrolase</keyword>
<dbReference type="InterPro" id="IPR030395">
    <property type="entry name" value="GP_PDE_dom"/>
</dbReference>
<reference evidence="2 3" key="1">
    <citation type="submission" date="2016-08" db="EMBL/GenBank/DDBJ databases">
        <title>Genome sequencing of Vibrio scophthalmi strain FP3289, an isolated from Paralichthys olivaceus.</title>
        <authorList>
            <person name="Han H.-J."/>
        </authorList>
    </citation>
    <scope>NUCLEOTIDE SEQUENCE [LARGE SCALE GENOMIC DNA]</scope>
    <source>
        <strain evidence="2 3">FP3289</strain>
    </source>
</reference>
<proteinExistence type="predicted"/>
<dbReference type="GO" id="GO:0006629">
    <property type="term" value="P:lipid metabolic process"/>
    <property type="evidence" value="ECO:0007669"/>
    <property type="project" value="InterPro"/>
</dbReference>
<dbReference type="PANTHER" id="PTHR46211:SF1">
    <property type="entry name" value="GLYCEROPHOSPHODIESTER PHOSPHODIESTERASE, CYTOPLASMIC"/>
    <property type="match status" value="1"/>
</dbReference>
<dbReference type="PANTHER" id="PTHR46211">
    <property type="entry name" value="GLYCEROPHOSPHORYL DIESTER PHOSPHODIESTERASE"/>
    <property type="match status" value="1"/>
</dbReference>
<evidence type="ECO:0000313" key="2">
    <source>
        <dbReference type="EMBL" id="ODS05034.1"/>
    </source>
</evidence>
<dbReference type="RefSeq" id="WP_069448042.1">
    <property type="nucleotide sequence ID" value="NZ_MDCJ01000007.1"/>
</dbReference>
<dbReference type="Pfam" id="PF03009">
    <property type="entry name" value="GDPD"/>
    <property type="match status" value="1"/>
</dbReference>
<evidence type="ECO:0000313" key="3">
    <source>
        <dbReference type="Proteomes" id="UP000095131"/>
    </source>
</evidence>
<name>A0A1E3WGV6_9VIBR</name>
<dbReference type="OrthoDB" id="9795622at2"/>
<dbReference type="Proteomes" id="UP000095131">
    <property type="component" value="Unassembled WGS sequence"/>
</dbReference>
<dbReference type="GO" id="GO:0008889">
    <property type="term" value="F:glycerophosphodiester phosphodiesterase activity"/>
    <property type="evidence" value="ECO:0007669"/>
    <property type="project" value="UniProtKB-EC"/>
</dbReference>
<dbReference type="PROSITE" id="PS50007">
    <property type="entry name" value="PIPLC_X_DOMAIN"/>
    <property type="match status" value="1"/>
</dbReference>
<protein>
    <submittedName>
        <fullName evidence="2">Glycerophosphodiester phosphodiesterase</fullName>
        <ecNumber evidence="2">3.1.4.46</ecNumber>
    </submittedName>
</protein>
<sequence>MKFEFHNAENGVVLANTHRGYCEIYPENTMPAFEGALRANTHCIEIDIQLTRDNQLVVVHDHVVDRVSTGTGFVDRLTYEELLAFDFGIKFGQEFKGTKIPLFVDVLSWAIKNGVGLIVEAKQRIRQDAFIDCFVNVIRAVPHAVNFIQLLSFDHVLINKVKKIIPELALQVVTLERYNNQLECVLGSNASCVCFEYEFAHIDDLRAYKQHGLGTRMYLHAHSNNKTPTENYYDKFGVEAEEEILAWIREGLIDMISHDDALYMISLINKANMKAY</sequence>
<dbReference type="PATRIC" id="fig|45658.8.peg.4153"/>
<evidence type="ECO:0000259" key="1">
    <source>
        <dbReference type="PROSITE" id="PS51704"/>
    </source>
</evidence>
<accession>A0A1E3WGV6</accession>
<feature type="domain" description="GP-PDE" evidence="1">
    <location>
        <begin position="13"/>
        <end position="260"/>
    </location>
</feature>